<dbReference type="Proteomes" id="UP000186471">
    <property type="component" value="Unassembled WGS sequence"/>
</dbReference>
<organism evidence="1 2">
    <name type="scientific">Actinomyces oris</name>
    <dbReference type="NCBI Taxonomy" id="544580"/>
    <lineage>
        <taxon>Bacteria</taxon>
        <taxon>Bacillati</taxon>
        <taxon>Actinomycetota</taxon>
        <taxon>Actinomycetes</taxon>
        <taxon>Actinomycetales</taxon>
        <taxon>Actinomycetaceae</taxon>
        <taxon>Actinomyces</taxon>
    </lineage>
</organism>
<dbReference type="AlphaFoldDB" id="A0A1Q8VJA9"/>
<evidence type="ECO:0008006" key="3">
    <source>
        <dbReference type="Google" id="ProtNLM"/>
    </source>
</evidence>
<gene>
    <name evidence="1" type="ORF">BKH31_02840</name>
</gene>
<comment type="caution">
    <text evidence="1">The sequence shown here is derived from an EMBL/GenBank/DDBJ whole genome shotgun (WGS) entry which is preliminary data.</text>
</comment>
<proteinExistence type="predicted"/>
<reference evidence="1 2" key="1">
    <citation type="submission" date="2016-12" db="EMBL/GenBank/DDBJ databases">
        <title>Genomic comparison of strains in the 'Actinomyces naeslundii' group.</title>
        <authorList>
            <person name="Mughal S.R."/>
            <person name="Do T."/>
            <person name="Gilbert S.C."/>
            <person name="Witherden E.A."/>
            <person name="Didelot X."/>
            <person name="Beighton D."/>
        </authorList>
    </citation>
    <scope>NUCLEOTIDE SEQUENCE [LARGE SCALE GENOMIC DNA]</scope>
    <source>
        <strain evidence="1 2">R21091</strain>
    </source>
</reference>
<name>A0A1Q8VJA9_9ACTO</name>
<protein>
    <recommendedName>
        <fullName evidence="3">HNH endonuclease</fullName>
    </recommendedName>
</protein>
<accession>A0A1Q8VJA9</accession>
<evidence type="ECO:0000313" key="1">
    <source>
        <dbReference type="EMBL" id="OLO48182.1"/>
    </source>
</evidence>
<dbReference type="EMBL" id="MSKK01000008">
    <property type="protein sequence ID" value="OLO48182.1"/>
    <property type="molecule type" value="Genomic_DNA"/>
</dbReference>
<evidence type="ECO:0000313" key="2">
    <source>
        <dbReference type="Proteomes" id="UP000186471"/>
    </source>
</evidence>
<sequence>MCALCGARWSQSHGDLHHLSYSRMGRESHDDLMAMCRPCHELVHRAIDASRSWQKLISRGKRRQVTLAIIENIKQARARNTVSTGATDE</sequence>